<proteinExistence type="predicted"/>
<dbReference type="AlphaFoldDB" id="U4KYH1"/>
<gene>
    <name evidence="2" type="ORF">PCON_03261</name>
</gene>
<evidence type="ECO:0000313" key="3">
    <source>
        <dbReference type="Proteomes" id="UP000018144"/>
    </source>
</evidence>
<reference evidence="2 3" key="1">
    <citation type="journal article" date="2013" name="PLoS Genet.">
        <title>The genome and development-dependent transcriptomes of Pyronema confluens: a window into fungal evolution.</title>
        <authorList>
            <person name="Traeger S."/>
            <person name="Altegoer F."/>
            <person name="Freitag M."/>
            <person name="Gabaldon T."/>
            <person name="Kempken F."/>
            <person name="Kumar A."/>
            <person name="Marcet-Houben M."/>
            <person name="Poggeler S."/>
            <person name="Stajich J.E."/>
            <person name="Nowrousian M."/>
        </authorList>
    </citation>
    <scope>NUCLEOTIDE SEQUENCE [LARGE SCALE GENOMIC DNA]</scope>
    <source>
        <strain evidence="3">CBS 100304</strain>
        <tissue evidence="2">Vegetative mycelium</tissue>
    </source>
</reference>
<dbReference type="OrthoDB" id="10534289at2759"/>
<protein>
    <submittedName>
        <fullName evidence="2">Uncharacterized protein</fullName>
    </submittedName>
</protein>
<dbReference type="EMBL" id="HF935213">
    <property type="protein sequence ID" value="CCX04659.1"/>
    <property type="molecule type" value="Genomic_DNA"/>
</dbReference>
<dbReference type="Proteomes" id="UP000018144">
    <property type="component" value="Unassembled WGS sequence"/>
</dbReference>
<feature type="region of interest" description="Disordered" evidence="1">
    <location>
        <begin position="91"/>
        <end position="112"/>
    </location>
</feature>
<evidence type="ECO:0000256" key="1">
    <source>
        <dbReference type="SAM" id="MobiDB-lite"/>
    </source>
</evidence>
<organism evidence="2 3">
    <name type="scientific">Pyronema omphalodes (strain CBS 100304)</name>
    <name type="common">Pyronema confluens</name>
    <dbReference type="NCBI Taxonomy" id="1076935"/>
    <lineage>
        <taxon>Eukaryota</taxon>
        <taxon>Fungi</taxon>
        <taxon>Dikarya</taxon>
        <taxon>Ascomycota</taxon>
        <taxon>Pezizomycotina</taxon>
        <taxon>Pezizomycetes</taxon>
        <taxon>Pezizales</taxon>
        <taxon>Pyronemataceae</taxon>
        <taxon>Pyronema</taxon>
    </lineage>
</organism>
<name>U4KYH1_PYROM</name>
<evidence type="ECO:0000313" key="2">
    <source>
        <dbReference type="EMBL" id="CCX04659.1"/>
    </source>
</evidence>
<keyword evidence="3" id="KW-1185">Reference proteome</keyword>
<sequence>MASGIEEKKISDLYWECIDTFRLLFEHIPKKGEIPEKLSGAVGSYGTVSLDYKLREVSRFRAHVKHLLVDLKDVVKEALALLSGELKVPKNDDSLKESEVATPETDLNLSDDEPEDVITASTDEIGHSIASFFRLTVGIQNL</sequence>
<accession>U4KYH1</accession>